<evidence type="ECO:0000259" key="8">
    <source>
        <dbReference type="PROSITE" id="PS50045"/>
    </source>
</evidence>
<dbReference type="InterPro" id="IPR058031">
    <property type="entry name" value="AAA_lid_NorR"/>
</dbReference>
<dbReference type="SMART" id="SM00448">
    <property type="entry name" value="REC"/>
    <property type="match status" value="1"/>
</dbReference>
<evidence type="ECO:0000256" key="1">
    <source>
        <dbReference type="ARBA" id="ARBA00022741"/>
    </source>
</evidence>
<dbReference type="GO" id="GO:0006355">
    <property type="term" value="P:regulation of DNA-templated transcription"/>
    <property type="evidence" value="ECO:0007669"/>
    <property type="project" value="InterPro"/>
</dbReference>
<feature type="modified residue" description="4-aspartylphosphate" evidence="7">
    <location>
        <position position="96"/>
    </location>
</feature>
<evidence type="ECO:0000256" key="5">
    <source>
        <dbReference type="ARBA" id="ARBA00023159"/>
    </source>
</evidence>
<dbReference type="Gene3D" id="1.10.8.60">
    <property type="match status" value="1"/>
</dbReference>
<dbReference type="Gene3D" id="3.40.50.300">
    <property type="entry name" value="P-loop containing nucleotide triphosphate hydrolases"/>
    <property type="match status" value="1"/>
</dbReference>
<dbReference type="InterPro" id="IPR002078">
    <property type="entry name" value="Sigma_54_int"/>
</dbReference>
<dbReference type="PROSITE" id="PS50045">
    <property type="entry name" value="SIGMA54_INTERACT_4"/>
    <property type="match status" value="1"/>
</dbReference>
<evidence type="ECO:0000313" key="11">
    <source>
        <dbReference type="Proteomes" id="UP000007993"/>
    </source>
</evidence>
<keyword evidence="5" id="KW-0010">Activator</keyword>
<evidence type="ECO:0000256" key="7">
    <source>
        <dbReference type="PROSITE-ProRule" id="PRU00169"/>
    </source>
</evidence>
<keyword evidence="7" id="KW-0597">Phosphoprotein</keyword>
<dbReference type="InterPro" id="IPR002197">
    <property type="entry name" value="HTH_Fis"/>
</dbReference>
<keyword evidence="4" id="KW-0238">DNA-binding</keyword>
<dbReference type="InterPro" id="IPR001789">
    <property type="entry name" value="Sig_transdc_resp-reg_receiver"/>
</dbReference>
<evidence type="ECO:0000256" key="4">
    <source>
        <dbReference type="ARBA" id="ARBA00023125"/>
    </source>
</evidence>
<keyword evidence="1" id="KW-0547">Nucleotide-binding</keyword>
<dbReference type="InterPro" id="IPR003593">
    <property type="entry name" value="AAA+_ATPase"/>
</dbReference>
<dbReference type="Pfam" id="PF02954">
    <property type="entry name" value="HTH_8"/>
    <property type="match status" value="1"/>
</dbReference>
<dbReference type="Pfam" id="PF25601">
    <property type="entry name" value="AAA_lid_14"/>
    <property type="match status" value="1"/>
</dbReference>
<dbReference type="FunFam" id="3.40.50.300:FF:000006">
    <property type="entry name" value="DNA-binding transcriptional regulator NtrC"/>
    <property type="match status" value="1"/>
</dbReference>
<dbReference type="InterPro" id="IPR009057">
    <property type="entry name" value="Homeodomain-like_sf"/>
</dbReference>
<dbReference type="CDD" id="cd00009">
    <property type="entry name" value="AAA"/>
    <property type="match status" value="1"/>
</dbReference>
<dbReference type="PRINTS" id="PR01590">
    <property type="entry name" value="HTHFIS"/>
</dbReference>
<protein>
    <submittedName>
        <fullName evidence="10">Two component, sigma54 specific, transcriptional regulator, Fis family</fullName>
    </submittedName>
</protein>
<dbReference type="SUPFAM" id="SSF52540">
    <property type="entry name" value="P-loop containing nucleoside triphosphate hydrolases"/>
    <property type="match status" value="1"/>
</dbReference>
<dbReference type="FunFam" id="1.10.8.60:FF:000014">
    <property type="entry name" value="DNA-binding transcriptional regulator NtrC"/>
    <property type="match status" value="1"/>
</dbReference>
<dbReference type="PANTHER" id="PTHR32071:SF57">
    <property type="entry name" value="C4-DICARBOXYLATE TRANSPORT TRANSCRIPTIONAL REGULATORY PROTEIN DCTD"/>
    <property type="match status" value="1"/>
</dbReference>
<keyword evidence="3" id="KW-0805">Transcription regulation</keyword>
<dbReference type="PROSITE" id="PS00676">
    <property type="entry name" value="SIGMA54_INTERACT_2"/>
    <property type="match status" value="1"/>
</dbReference>
<dbReference type="GO" id="GO:0005524">
    <property type="term" value="F:ATP binding"/>
    <property type="evidence" value="ECO:0007669"/>
    <property type="project" value="UniProtKB-KW"/>
</dbReference>
<comment type="caution">
    <text evidence="10">The sequence shown here is derived from an EMBL/GenBank/DDBJ whole genome shotgun (WGS) entry which is preliminary data.</text>
</comment>
<dbReference type="Pfam" id="PF00158">
    <property type="entry name" value="Sigma54_activat"/>
    <property type="match status" value="1"/>
</dbReference>
<dbReference type="SUPFAM" id="SSF52172">
    <property type="entry name" value="CheY-like"/>
    <property type="match status" value="1"/>
</dbReference>
<dbReference type="InterPro" id="IPR011006">
    <property type="entry name" value="CheY-like_superfamily"/>
</dbReference>
<dbReference type="PROSITE" id="PS00688">
    <property type="entry name" value="SIGMA54_INTERACT_3"/>
    <property type="match status" value="1"/>
</dbReference>
<feature type="domain" description="Response regulatory" evidence="9">
    <location>
        <begin position="47"/>
        <end position="162"/>
    </location>
</feature>
<dbReference type="Proteomes" id="UP000007993">
    <property type="component" value="Unassembled WGS sequence"/>
</dbReference>
<evidence type="ECO:0000256" key="2">
    <source>
        <dbReference type="ARBA" id="ARBA00022840"/>
    </source>
</evidence>
<dbReference type="AlphaFoldDB" id="K5DGF6"/>
<dbReference type="PATRIC" id="fig|993517.3.peg.2985"/>
<dbReference type="Gene3D" id="3.40.50.2300">
    <property type="match status" value="1"/>
</dbReference>
<dbReference type="PROSITE" id="PS50110">
    <property type="entry name" value="RESPONSE_REGULATORY"/>
    <property type="match status" value="1"/>
</dbReference>
<dbReference type="SMART" id="SM00382">
    <property type="entry name" value="AAA"/>
    <property type="match status" value="1"/>
</dbReference>
<dbReference type="InterPro" id="IPR027417">
    <property type="entry name" value="P-loop_NTPase"/>
</dbReference>
<accession>K5DGF6</accession>
<dbReference type="InterPro" id="IPR025944">
    <property type="entry name" value="Sigma_54_int_dom_CS"/>
</dbReference>
<gene>
    <name evidence="10" type="ORF">RBSH_02760</name>
</gene>
<dbReference type="SUPFAM" id="SSF46689">
    <property type="entry name" value="Homeodomain-like"/>
    <property type="match status" value="1"/>
</dbReference>
<dbReference type="Gene3D" id="1.10.10.60">
    <property type="entry name" value="Homeodomain-like"/>
    <property type="match status" value="1"/>
</dbReference>
<evidence type="ECO:0000256" key="6">
    <source>
        <dbReference type="ARBA" id="ARBA00023163"/>
    </source>
</evidence>
<reference evidence="10 11" key="1">
    <citation type="journal article" date="2013" name="Mar. Genomics">
        <title>Expression of sulfatases in Rhodopirellula baltica and the diversity of sulfatases in the genus Rhodopirellula.</title>
        <authorList>
            <person name="Wegner C.E."/>
            <person name="Richter-Heitmann T."/>
            <person name="Klindworth A."/>
            <person name="Klockow C."/>
            <person name="Richter M."/>
            <person name="Achstetter T."/>
            <person name="Glockner F.O."/>
            <person name="Harder J."/>
        </authorList>
    </citation>
    <scope>NUCLEOTIDE SEQUENCE [LARGE SCALE GENOMIC DNA]</scope>
    <source>
        <strain evidence="10 11">SH28</strain>
    </source>
</reference>
<dbReference type="InterPro" id="IPR025662">
    <property type="entry name" value="Sigma_54_int_dom_ATP-bd_1"/>
</dbReference>
<dbReference type="EMBL" id="AMCW01000076">
    <property type="protein sequence ID" value="EKK01914.1"/>
    <property type="molecule type" value="Genomic_DNA"/>
</dbReference>
<dbReference type="PANTHER" id="PTHR32071">
    <property type="entry name" value="TRANSCRIPTIONAL REGULATORY PROTEIN"/>
    <property type="match status" value="1"/>
</dbReference>
<dbReference type="InterPro" id="IPR025943">
    <property type="entry name" value="Sigma_54_int_dom_ATP-bd_2"/>
</dbReference>
<name>K5DGF6_RHOBT</name>
<dbReference type="RefSeq" id="WP_007332475.1">
    <property type="nucleotide sequence ID" value="NZ_AMCW01000076.1"/>
</dbReference>
<evidence type="ECO:0000256" key="3">
    <source>
        <dbReference type="ARBA" id="ARBA00023015"/>
    </source>
</evidence>
<dbReference type="GO" id="GO:0000160">
    <property type="term" value="P:phosphorelay signal transduction system"/>
    <property type="evidence" value="ECO:0007669"/>
    <property type="project" value="InterPro"/>
</dbReference>
<evidence type="ECO:0000259" key="9">
    <source>
        <dbReference type="PROSITE" id="PS50110"/>
    </source>
</evidence>
<keyword evidence="6" id="KW-0804">Transcription</keyword>
<organism evidence="10 11">
    <name type="scientific">Rhodopirellula baltica SH28</name>
    <dbReference type="NCBI Taxonomy" id="993517"/>
    <lineage>
        <taxon>Bacteria</taxon>
        <taxon>Pseudomonadati</taxon>
        <taxon>Planctomycetota</taxon>
        <taxon>Planctomycetia</taxon>
        <taxon>Pirellulales</taxon>
        <taxon>Pirellulaceae</taxon>
        <taxon>Rhodopirellula</taxon>
    </lineage>
</organism>
<dbReference type="GO" id="GO:0043565">
    <property type="term" value="F:sequence-specific DNA binding"/>
    <property type="evidence" value="ECO:0007669"/>
    <property type="project" value="InterPro"/>
</dbReference>
<proteinExistence type="predicted"/>
<sequence length="493" mass="54760">MSSRAVIQLAFTSMSFCLVCRLPSEHVSKDDFPPERASQLRMDSELHLLIVDDEPNIRSGLARGLEKICDHIETAGSVNEALDKFDAGHFQLVIADVKMPGDRDGLELISLIRQRDPGTTCIVITANGTVETAVDAMKRGAFDFIMKPVDLNLIRQQVAKAAEHHQLRNENHQLREQLAEAGELTGFIGNCQTFQSLVDKIRQVATTDATVLVQGESGTGKELIARAIHDLSNRNNAPFVAVNLGALPESLLESELFGHEKGSFTGASRQKPGCFEQASGGTLFLDEITEIPAKSQVDLLRVLETGQYARVGGEELLQSNARIVSATNQVASKLVQDGSFREDLYYRLNIIPIEVPPLRNRREDIPLLVEHFLKRFCARHRRRLKTIVPEAMQMLSQSHWPGNVRQLRNHIERLVVTVPGETISAADLPCELHQQNAAQSTALKTLVEITESAEKTGIELALSAKRSHREQTAKALGISVRTLHYKMNRYNLH</sequence>
<feature type="domain" description="Sigma-54 factor interaction" evidence="8">
    <location>
        <begin position="187"/>
        <end position="416"/>
    </location>
</feature>
<dbReference type="Pfam" id="PF00072">
    <property type="entry name" value="Response_reg"/>
    <property type="match status" value="1"/>
</dbReference>
<keyword evidence="2" id="KW-0067">ATP-binding</keyword>
<dbReference type="PROSITE" id="PS00675">
    <property type="entry name" value="SIGMA54_INTERACT_1"/>
    <property type="match status" value="1"/>
</dbReference>
<evidence type="ECO:0000313" key="10">
    <source>
        <dbReference type="EMBL" id="EKK01914.1"/>
    </source>
</evidence>